<evidence type="ECO:0000313" key="3">
    <source>
        <dbReference type="Proteomes" id="UP001596405"/>
    </source>
</evidence>
<keyword evidence="1" id="KW-0472">Membrane</keyword>
<organism evidence="2 3">
    <name type="scientific">Rufibacter roseus</name>
    <dbReference type="NCBI Taxonomy" id="1567108"/>
    <lineage>
        <taxon>Bacteria</taxon>
        <taxon>Pseudomonadati</taxon>
        <taxon>Bacteroidota</taxon>
        <taxon>Cytophagia</taxon>
        <taxon>Cytophagales</taxon>
        <taxon>Hymenobacteraceae</taxon>
        <taxon>Rufibacter</taxon>
    </lineage>
</organism>
<dbReference type="RefSeq" id="WP_066624219.1">
    <property type="nucleotide sequence ID" value="NZ_JBHSYQ010000008.1"/>
</dbReference>
<gene>
    <name evidence="2" type="ORF">ACFQHR_15415</name>
</gene>
<keyword evidence="1" id="KW-1133">Transmembrane helix</keyword>
<protein>
    <submittedName>
        <fullName evidence="2">Uncharacterized protein</fullName>
    </submittedName>
</protein>
<evidence type="ECO:0000313" key="2">
    <source>
        <dbReference type="EMBL" id="MFC6999027.1"/>
    </source>
</evidence>
<proteinExistence type="predicted"/>
<name>A0ABW2DR18_9BACT</name>
<dbReference type="EMBL" id="JBHSYQ010000008">
    <property type="protein sequence ID" value="MFC6999027.1"/>
    <property type="molecule type" value="Genomic_DNA"/>
</dbReference>
<accession>A0ABW2DR18</accession>
<feature type="transmembrane region" description="Helical" evidence="1">
    <location>
        <begin position="7"/>
        <end position="27"/>
    </location>
</feature>
<comment type="caution">
    <text evidence="2">The sequence shown here is derived from an EMBL/GenBank/DDBJ whole genome shotgun (WGS) entry which is preliminary data.</text>
</comment>
<dbReference type="Proteomes" id="UP001596405">
    <property type="component" value="Unassembled WGS sequence"/>
</dbReference>
<sequence length="72" mass="8257">MKPGSRLFDFVSLTITYLVVKIGHAALGFQYDFFSKEMFSVNLLIDVLSWAVVYTLVRYLLKKIAPSKESYS</sequence>
<feature type="transmembrane region" description="Helical" evidence="1">
    <location>
        <begin position="39"/>
        <end position="61"/>
    </location>
</feature>
<keyword evidence="3" id="KW-1185">Reference proteome</keyword>
<evidence type="ECO:0000256" key="1">
    <source>
        <dbReference type="SAM" id="Phobius"/>
    </source>
</evidence>
<keyword evidence="1" id="KW-0812">Transmembrane</keyword>
<reference evidence="3" key="1">
    <citation type="journal article" date="2019" name="Int. J. Syst. Evol. Microbiol.">
        <title>The Global Catalogue of Microorganisms (GCM) 10K type strain sequencing project: providing services to taxonomists for standard genome sequencing and annotation.</title>
        <authorList>
            <consortium name="The Broad Institute Genomics Platform"/>
            <consortium name="The Broad Institute Genome Sequencing Center for Infectious Disease"/>
            <person name="Wu L."/>
            <person name="Ma J."/>
        </authorList>
    </citation>
    <scope>NUCLEOTIDE SEQUENCE [LARGE SCALE GENOMIC DNA]</scope>
    <source>
        <strain evidence="3">CGMCC 4.7393</strain>
    </source>
</reference>